<evidence type="ECO:0000313" key="1">
    <source>
        <dbReference type="EMBL" id="CAD7264532.1"/>
    </source>
</evidence>
<dbReference type="EMBL" id="OC004487">
    <property type="protein sequence ID" value="CAD7264532.1"/>
    <property type="molecule type" value="Genomic_DNA"/>
</dbReference>
<dbReference type="AlphaFoldDB" id="A0A7R9B1D8"/>
<proteinExistence type="predicted"/>
<accession>A0A7R9B1D8</accession>
<organism evidence="1">
    <name type="scientific">Timema shepardi</name>
    <name type="common">Walking stick</name>
    <dbReference type="NCBI Taxonomy" id="629360"/>
    <lineage>
        <taxon>Eukaryota</taxon>
        <taxon>Metazoa</taxon>
        <taxon>Ecdysozoa</taxon>
        <taxon>Arthropoda</taxon>
        <taxon>Hexapoda</taxon>
        <taxon>Insecta</taxon>
        <taxon>Pterygota</taxon>
        <taxon>Neoptera</taxon>
        <taxon>Polyneoptera</taxon>
        <taxon>Phasmatodea</taxon>
        <taxon>Timematodea</taxon>
        <taxon>Timematoidea</taxon>
        <taxon>Timematidae</taxon>
        <taxon>Timema</taxon>
    </lineage>
</organism>
<reference evidence="1" key="1">
    <citation type="submission" date="2020-11" db="EMBL/GenBank/DDBJ databases">
        <authorList>
            <person name="Tran Van P."/>
        </authorList>
    </citation>
    <scope>NUCLEOTIDE SEQUENCE</scope>
</reference>
<name>A0A7R9B1D8_TIMSH</name>
<gene>
    <name evidence="1" type="ORF">TSIB3V08_LOCUS8582</name>
</gene>
<sequence>MYPDTCQQSKILSFQALGCEKNNVDRNYLNGLLEMATKNGYINPTWLTENFMEQALREGELDPEISVKHIDIRAATAFGDNYCSLMYRVAARFDRGLHNGFFPLQKPRSAIQRIWGHSCNGPWDGLGVHR</sequence>
<protein>
    <submittedName>
        <fullName evidence="1">Uncharacterized protein</fullName>
    </submittedName>
</protein>